<dbReference type="InterPro" id="IPR001647">
    <property type="entry name" value="HTH_TetR"/>
</dbReference>
<accession>A0ABV7BYG3</accession>
<dbReference type="EMBL" id="JBHRSB010000004">
    <property type="protein sequence ID" value="MFC3001035.1"/>
    <property type="molecule type" value="Genomic_DNA"/>
</dbReference>
<dbReference type="PANTHER" id="PTHR30055:SF220">
    <property type="entry name" value="TETR-FAMILY REGULATORY PROTEIN"/>
    <property type="match status" value="1"/>
</dbReference>
<dbReference type="PROSITE" id="PS50977">
    <property type="entry name" value="HTH_TETR_2"/>
    <property type="match status" value="1"/>
</dbReference>
<dbReference type="InterPro" id="IPR050109">
    <property type="entry name" value="HTH-type_TetR-like_transc_reg"/>
</dbReference>
<evidence type="ECO:0000256" key="4">
    <source>
        <dbReference type="PROSITE-ProRule" id="PRU00335"/>
    </source>
</evidence>
<gene>
    <name evidence="6" type="ORF">ACFOD3_14115</name>
</gene>
<evidence type="ECO:0000256" key="3">
    <source>
        <dbReference type="ARBA" id="ARBA00023163"/>
    </source>
</evidence>
<keyword evidence="3" id="KW-0804">Transcription</keyword>
<evidence type="ECO:0000256" key="2">
    <source>
        <dbReference type="ARBA" id="ARBA00023125"/>
    </source>
</evidence>
<evidence type="ECO:0000313" key="6">
    <source>
        <dbReference type="EMBL" id="MFC3001035.1"/>
    </source>
</evidence>
<name>A0ABV7BYG3_9PROT</name>
<evidence type="ECO:0000313" key="7">
    <source>
        <dbReference type="Proteomes" id="UP001595420"/>
    </source>
</evidence>
<proteinExistence type="predicted"/>
<evidence type="ECO:0000259" key="5">
    <source>
        <dbReference type="PROSITE" id="PS50977"/>
    </source>
</evidence>
<dbReference type="RefSeq" id="WP_216837131.1">
    <property type="nucleotide sequence ID" value="NZ_JAFNJS010000004.1"/>
</dbReference>
<dbReference type="Pfam" id="PF13305">
    <property type="entry name" value="TetR_C_33"/>
    <property type="match status" value="1"/>
</dbReference>
<dbReference type="Proteomes" id="UP001595420">
    <property type="component" value="Unassembled WGS sequence"/>
</dbReference>
<sequence>MSNDDTSPPTNLAARRGYHHGNLREALLEAARRLTAERGPYGFTLAEAARLAGVSPSAPYRHFKDRDEMLAELCRRGFALFGARLKTAAEAGGLNAMGPAYLGFAREEPGYYGAMFDWRAPPGVANEDSFGALVGAIARQLPEGAARDEARLLALQVWAVSHGVAGLERAGMPRPGNRAPDPEQVLGDAVARLLRKR</sequence>
<feature type="domain" description="HTH tetR-type" evidence="5">
    <location>
        <begin position="21"/>
        <end position="81"/>
    </location>
</feature>
<keyword evidence="2 4" id="KW-0238">DNA-binding</keyword>
<reference evidence="7" key="1">
    <citation type="journal article" date="2019" name="Int. J. Syst. Evol. Microbiol.">
        <title>The Global Catalogue of Microorganisms (GCM) 10K type strain sequencing project: providing services to taxonomists for standard genome sequencing and annotation.</title>
        <authorList>
            <consortium name="The Broad Institute Genomics Platform"/>
            <consortium name="The Broad Institute Genome Sequencing Center for Infectious Disease"/>
            <person name="Wu L."/>
            <person name="Ma J."/>
        </authorList>
    </citation>
    <scope>NUCLEOTIDE SEQUENCE [LARGE SCALE GENOMIC DNA]</scope>
    <source>
        <strain evidence="7">CGMCC 1.16855</strain>
    </source>
</reference>
<comment type="caution">
    <text evidence="6">The sequence shown here is derived from an EMBL/GenBank/DDBJ whole genome shotgun (WGS) entry which is preliminary data.</text>
</comment>
<keyword evidence="1" id="KW-0805">Transcription regulation</keyword>
<keyword evidence="7" id="KW-1185">Reference proteome</keyword>
<dbReference type="PANTHER" id="PTHR30055">
    <property type="entry name" value="HTH-TYPE TRANSCRIPTIONAL REGULATOR RUTR"/>
    <property type="match status" value="1"/>
</dbReference>
<dbReference type="InterPro" id="IPR025996">
    <property type="entry name" value="MT1864/Rv1816-like_C"/>
</dbReference>
<evidence type="ECO:0000256" key="1">
    <source>
        <dbReference type="ARBA" id="ARBA00023015"/>
    </source>
</evidence>
<dbReference type="Pfam" id="PF00440">
    <property type="entry name" value="TetR_N"/>
    <property type="match status" value="1"/>
</dbReference>
<organism evidence="6 7">
    <name type="scientific">Falsiroseomonas tokyonensis</name>
    <dbReference type="NCBI Taxonomy" id="430521"/>
    <lineage>
        <taxon>Bacteria</taxon>
        <taxon>Pseudomonadati</taxon>
        <taxon>Pseudomonadota</taxon>
        <taxon>Alphaproteobacteria</taxon>
        <taxon>Acetobacterales</taxon>
        <taxon>Roseomonadaceae</taxon>
        <taxon>Falsiroseomonas</taxon>
    </lineage>
</organism>
<protein>
    <submittedName>
        <fullName evidence="6">TetR/AcrR family transcriptional regulator</fullName>
    </submittedName>
</protein>
<feature type="DNA-binding region" description="H-T-H motif" evidence="4">
    <location>
        <begin position="44"/>
        <end position="63"/>
    </location>
</feature>